<keyword evidence="8" id="KW-1185">Reference proteome</keyword>
<dbReference type="GO" id="GO:0044780">
    <property type="term" value="P:bacterial-type flagellum assembly"/>
    <property type="evidence" value="ECO:0007669"/>
    <property type="project" value="InterPro"/>
</dbReference>
<dbReference type="InterPro" id="IPR003713">
    <property type="entry name" value="FliS"/>
</dbReference>
<protein>
    <recommendedName>
        <fullName evidence="6">Flagellar secretion chaperone FliS</fullName>
    </recommendedName>
</protein>
<evidence type="ECO:0000256" key="1">
    <source>
        <dbReference type="ARBA" id="ARBA00004514"/>
    </source>
</evidence>
<keyword evidence="7" id="KW-0282">Flagellum</keyword>
<evidence type="ECO:0000313" key="7">
    <source>
        <dbReference type="EMBL" id="OOV08749.1"/>
    </source>
</evidence>
<dbReference type="GO" id="GO:0005829">
    <property type="term" value="C:cytosol"/>
    <property type="evidence" value="ECO:0007669"/>
    <property type="project" value="UniProtKB-SubCell"/>
</dbReference>
<keyword evidence="7" id="KW-0966">Cell projection</keyword>
<dbReference type="Pfam" id="PF02561">
    <property type="entry name" value="FliS"/>
    <property type="match status" value="1"/>
</dbReference>
<proteinExistence type="inferred from homology"/>
<dbReference type="PANTHER" id="PTHR34773:SF1">
    <property type="entry name" value="FLAGELLAR SECRETION CHAPERONE FLIS"/>
    <property type="match status" value="1"/>
</dbReference>
<dbReference type="STRING" id="28066.RF819_20540"/>
<comment type="subcellular location">
    <subcellularLocation>
        <location evidence="1 6">Cytoplasm</location>
        <location evidence="1 6">Cytosol</location>
    </subcellularLocation>
</comment>
<name>A0A1T1AX98_RHOFE</name>
<evidence type="ECO:0000256" key="2">
    <source>
        <dbReference type="ARBA" id="ARBA00008787"/>
    </source>
</evidence>
<dbReference type="RefSeq" id="WP_078366639.1">
    <property type="nucleotide sequence ID" value="NZ_MTJN01000002.1"/>
</dbReference>
<keyword evidence="4 6" id="KW-1005">Bacterial flagellum biogenesis</keyword>
<reference evidence="7 8" key="1">
    <citation type="submission" date="2017-01" db="EMBL/GenBank/DDBJ databases">
        <title>Genome sequencing of Rhodoferax fermentans JCM 7819.</title>
        <authorList>
            <person name="Kim Y.J."/>
            <person name="Farh M.E.-A."/>
            <person name="Yang D.-C."/>
        </authorList>
    </citation>
    <scope>NUCLEOTIDE SEQUENCE [LARGE SCALE GENOMIC DNA]</scope>
    <source>
        <strain evidence="7 8">JCM 7819</strain>
    </source>
</reference>
<dbReference type="SUPFAM" id="SSF101116">
    <property type="entry name" value="Flagellar export chaperone FliS"/>
    <property type="match status" value="1"/>
</dbReference>
<dbReference type="InterPro" id="IPR036584">
    <property type="entry name" value="FliS_sf"/>
</dbReference>
<evidence type="ECO:0000256" key="5">
    <source>
        <dbReference type="ARBA" id="ARBA00023186"/>
    </source>
</evidence>
<organism evidence="7 8">
    <name type="scientific">Rhodoferax fermentans</name>
    <dbReference type="NCBI Taxonomy" id="28066"/>
    <lineage>
        <taxon>Bacteria</taxon>
        <taxon>Pseudomonadati</taxon>
        <taxon>Pseudomonadota</taxon>
        <taxon>Betaproteobacteria</taxon>
        <taxon>Burkholderiales</taxon>
        <taxon>Comamonadaceae</taxon>
        <taxon>Rhodoferax</taxon>
    </lineage>
</organism>
<dbReference type="PIRSF" id="PIRSF039090">
    <property type="entry name" value="Flis"/>
    <property type="match status" value="1"/>
</dbReference>
<keyword evidence="3 6" id="KW-0963">Cytoplasm</keyword>
<dbReference type="PANTHER" id="PTHR34773">
    <property type="entry name" value="FLAGELLAR SECRETION CHAPERONE FLIS"/>
    <property type="match status" value="1"/>
</dbReference>
<dbReference type="AlphaFoldDB" id="A0A1T1AX98"/>
<dbReference type="Proteomes" id="UP000190750">
    <property type="component" value="Unassembled WGS sequence"/>
</dbReference>
<dbReference type="NCBIfam" id="TIGR00208">
    <property type="entry name" value="fliS"/>
    <property type="match status" value="1"/>
</dbReference>
<keyword evidence="5" id="KW-0143">Chaperone</keyword>
<keyword evidence="7" id="KW-0969">Cilium</keyword>
<sequence length="145" mass="15766">MFTSISMRSANTFRAANAYKNVAVETSVASASPYQLVGLLYDALLQSLATARVSMINGDVVAKGMAIGHAVRILEEGLKAGLDTERGGELALNLRVVYDICTLRLTEANFRNDVSLVDEVSRLIQPIVDGWRQIEGDDAVRSYQS</sequence>
<dbReference type="Gene3D" id="1.20.120.340">
    <property type="entry name" value="Flagellar protein FliS"/>
    <property type="match status" value="1"/>
</dbReference>
<gene>
    <name evidence="7" type="ORF">RF819_20540</name>
</gene>
<evidence type="ECO:0000256" key="4">
    <source>
        <dbReference type="ARBA" id="ARBA00022795"/>
    </source>
</evidence>
<accession>A0A1T1AX98</accession>
<dbReference type="CDD" id="cd16098">
    <property type="entry name" value="FliS"/>
    <property type="match status" value="1"/>
</dbReference>
<evidence type="ECO:0000313" key="8">
    <source>
        <dbReference type="Proteomes" id="UP000190750"/>
    </source>
</evidence>
<dbReference type="EMBL" id="MTJN01000002">
    <property type="protein sequence ID" value="OOV08749.1"/>
    <property type="molecule type" value="Genomic_DNA"/>
</dbReference>
<evidence type="ECO:0000256" key="6">
    <source>
        <dbReference type="PIRNR" id="PIRNR039090"/>
    </source>
</evidence>
<dbReference type="GO" id="GO:0071973">
    <property type="term" value="P:bacterial-type flagellum-dependent cell motility"/>
    <property type="evidence" value="ECO:0007669"/>
    <property type="project" value="TreeGrafter"/>
</dbReference>
<evidence type="ECO:0000256" key="3">
    <source>
        <dbReference type="ARBA" id="ARBA00022490"/>
    </source>
</evidence>
<dbReference type="OrthoDB" id="9792010at2"/>
<comment type="similarity">
    <text evidence="2 6">Belongs to the FliS family.</text>
</comment>
<comment type="caution">
    <text evidence="7">The sequence shown here is derived from an EMBL/GenBank/DDBJ whole genome shotgun (WGS) entry which is preliminary data.</text>
</comment>